<dbReference type="AlphaFoldDB" id="A0A9W8QPN7"/>
<dbReference type="Proteomes" id="UP001144673">
    <property type="component" value="Chromosome 1"/>
</dbReference>
<dbReference type="EMBL" id="JAJHUN010000001">
    <property type="protein sequence ID" value="KAJ4165210.1"/>
    <property type="molecule type" value="Genomic_DNA"/>
</dbReference>
<sequence>MLAAVQRTMILQSHATAPAYPPSSFLVKMPFHINVKARAGGRQSGVFVTILSSHNIARGTSREYSQLQQVTSPLNAHQCHVYRYKGLQ</sequence>
<comment type="caution">
    <text evidence="1">The sequence shown here is derived from an EMBL/GenBank/DDBJ whole genome shotgun (WGS) entry which is preliminary data.</text>
</comment>
<evidence type="ECO:0000313" key="2">
    <source>
        <dbReference type="Proteomes" id="UP001144673"/>
    </source>
</evidence>
<dbReference type="GeneID" id="80894011"/>
<proteinExistence type="predicted"/>
<gene>
    <name evidence="1" type="ORF">LMH87_006852</name>
</gene>
<dbReference type="RefSeq" id="XP_056060125.1">
    <property type="nucleotide sequence ID" value="XM_056204808.1"/>
</dbReference>
<accession>A0A9W8QPN7</accession>
<keyword evidence="2" id="KW-1185">Reference proteome</keyword>
<evidence type="ECO:0000313" key="1">
    <source>
        <dbReference type="EMBL" id="KAJ4165210.1"/>
    </source>
</evidence>
<name>A0A9W8QPN7_AKAMU</name>
<organism evidence="1 2">
    <name type="scientific">Akanthomyces muscarius</name>
    <name type="common">Entomopathogenic fungus</name>
    <name type="synonym">Lecanicillium muscarium</name>
    <dbReference type="NCBI Taxonomy" id="2231603"/>
    <lineage>
        <taxon>Eukaryota</taxon>
        <taxon>Fungi</taxon>
        <taxon>Dikarya</taxon>
        <taxon>Ascomycota</taxon>
        <taxon>Pezizomycotina</taxon>
        <taxon>Sordariomycetes</taxon>
        <taxon>Hypocreomycetidae</taxon>
        <taxon>Hypocreales</taxon>
        <taxon>Cordycipitaceae</taxon>
        <taxon>Akanthomyces</taxon>
    </lineage>
</organism>
<protein>
    <submittedName>
        <fullName evidence="1">Uncharacterized protein</fullName>
    </submittedName>
</protein>
<reference evidence="1" key="1">
    <citation type="journal article" date="2023" name="Access Microbiol">
        <title>De-novo genome assembly for Akanthomyces muscarius, a biocontrol agent of insect agricultural pests.</title>
        <authorList>
            <person name="Erdos Z."/>
            <person name="Studholme D.J."/>
            <person name="Raymond B."/>
            <person name="Sharma M."/>
        </authorList>
    </citation>
    <scope>NUCLEOTIDE SEQUENCE</scope>
    <source>
        <strain evidence="1">Ve6</strain>
    </source>
</reference>